<dbReference type="InterPro" id="IPR000210">
    <property type="entry name" value="BTB/POZ_dom"/>
</dbReference>
<gene>
    <name evidence="2" type="ORF">EIP91_001285</name>
</gene>
<dbReference type="SUPFAM" id="SSF54695">
    <property type="entry name" value="POZ domain"/>
    <property type="match status" value="1"/>
</dbReference>
<dbReference type="CDD" id="cd18186">
    <property type="entry name" value="BTB_POZ_ZBTB_KLHL-like"/>
    <property type="match status" value="1"/>
</dbReference>
<accession>A0A4R0RMT6</accession>
<dbReference type="STRING" id="92696.A0A4R0RMT6"/>
<dbReference type="EMBL" id="RWJN01000132">
    <property type="protein sequence ID" value="TCD66509.1"/>
    <property type="molecule type" value="Genomic_DNA"/>
</dbReference>
<dbReference type="OrthoDB" id="3036049at2759"/>
<feature type="domain" description="BTB" evidence="1">
    <location>
        <begin position="27"/>
        <end position="102"/>
    </location>
</feature>
<dbReference type="Gene3D" id="3.30.710.10">
    <property type="entry name" value="Potassium Channel Kv1.1, Chain A"/>
    <property type="match status" value="1"/>
</dbReference>
<keyword evidence="3" id="KW-1185">Reference proteome</keyword>
<dbReference type="SMART" id="SM00225">
    <property type="entry name" value="BTB"/>
    <property type="match status" value="1"/>
</dbReference>
<protein>
    <recommendedName>
        <fullName evidence="1">BTB domain-containing protein</fullName>
    </recommendedName>
</protein>
<comment type="caution">
    <text evidence="2">The sequence shown here is derived from an EMBL/GenBank/DDBJ whole genome shotgun (WGS) entry which is preliminary data.</text>
</comment>
<dbReference type="PROSITE" id="PS50097">
    <property type="entry name" value="BTB"/>
    <property type="match status" value="1"/>
</dbReference>
<dbReference type="Pfam" id="PF00651">
    <property type="entry name" value="BTB"/>
    <property type="match status" value="1"/>
</dbReference>
<name>A0A4R0RMT6_9APHY</name>
<evidence type="ECO:0000313" key="2">
    <source>
        <dbReference type="EMBL" id="TCD66509.1"/>
    </source>
</evidence>
<dbReference type="Proteomes" id="UP000292702">
    <property type="component" value="Unassembled WGS sequence"/>
</dbReference>
<reference evidence="2 3" key="1">
    <citation type="submission" date="2018-11" db="EMBL/GenBank/DDBJ databases">
        <title>Genome assembly of Steccherinum ochraceum LE-BIN_3174, the white-rot fungus of the Steccherinaceae family (The Residual Polyporoid clade, Polyporales, Basidiomycota).</title>
        <authorList>
            <person name="Fedorova T.V."/>
            <person name="Glazunova O.A."/>
            <person name="Landesman E.O."/>
            <person name="Moiseenko K.V."/>
            <person name="Psurtseva N.V."/>
            <person name="Savinova O.S."/>
            <person name="Shakhova N.V."/>
            <person name="Tyazhelova T.V."/>
            <person name="Vasina D.V."/>
        </authorList>
    </citation>
    <scope>NUCLEOTIDE SEQUENCE [LARGE SCALE GENOMIC DNA]</scope>
    <source>
        <strain evidence="2 3">LE-BIN_3174</strain>
    </source>
</reference>
<evidence type="ECO:0000313" key="3">
    <source>
        <dbReference type="Proteomes" id="UP000292702"/>
    </source>
</evidence>
<dbReference type="InterPro" id="IPR011333">
    <property type="entry name" value="SKP1/BTB/POZ_sf"/>
</dbReference>
<sequence length="321" mass="36319">MSANPANQDNPDSPLATRHTSLWFEDGNVVLIAEGVAFKVHRSVLALRSSVFKDMFSFPQPQRQSDSEDTFDGCPAVTLSDQMSHVRIVLDIFYNGIQYLAKREQPSWAIVNAMLVLGRKYQIDDLYSEGVHQLERIYPGDVDVLGQGKAGTDFMSFEHEHMISVANVVQDLDLQHLRAHSLYDCCQLDNSDLVRGVYGEKLREDDLLRCLDARTGLSEARGRVERAMFMSTEHDGCMRCAPILADLRQVDADLRCSSNFHDPLRSHSDLPIAWFNASCERLCVDCAGFHRAQDRAMRQNILDNLLDFIDIAEYGLDDEDE</sequence>
<evidence type="ECO:0000259" key="1">
    <source>
        <dbReference type="PROSITE" id="PS50097"/>
    </source>
</evidence>
<proteinExistence type="predicted"/>
<dbReference type="AlphaFoldDB" id="A0A4R0RMT6"/>
<organism evidence="2 3">
    <name type="scientific">Steccherinum ochraceum</name>
    <dbReference type="NCBI Taxonomy" id="92696"/>
    <lineage>
        <taxon>Eukaryota</taxon>
        <taxon>Fungi</taxon>
        <taxon>Dikarya</taxon>
        <taxon>Basidiomycota</taxon>
        <taxon>Agaricomycotina</taxon>
        <taxon>Agaricomycetes</taxon>
        <taxon>Polyporales</taxon>
        <taxon>Steccherinaceae</taxon>
        <taxon>Steccherinum</taxon>
    </lineage>
</organism>